<evidence type="ECO:0000256" key="14">
    <source>
        <dbReference type="ARBA" id="ARBA00023242"/>
    </source>
</evidence>
<dbReference type="PRINTS" id="PR00457">
    <property type="entry name" value="ANPEROXIDASE"/>
</dbReference>
<dbReference type="CDD" id="cd09823">
    <property type="entry name" value="peroxinectin_like"/>
    <property type="match status" value="1"/>
</dbReference>
<dbReference type="GO" id="GO:0017056">
    <property type="term" value="F:structural constituent of nuclear pore"/>
    <property type="evidence" value="ECO:0007669"/>
    <property type="project" value="InterPro"/>
</dbReference>
<feature type="compositionally biased region" description="Low complexity" evidence="16">
    <location>
        <begin position="21"/>
        <end position="34"/>
    </location>
</feature>
<dbReference type="Pfam" id="PF08801">
    <property type="entry name" value="Nucleoporin_N"/>
    <property type="match status" value="1"/>
</dbReference>
<dbReference type="PANTHER" id="PTHR13405">
    <property type="entry name" value="NUCLEAR PORE COMPLEX PROTEIN NUP133"/>
    <property type="match status" value="1"/>
</dbReference>
<evidence type="ECO:0000256" key="16">
    <source>
        <dbReference type="SAM" id="MobiDB-lite"/>
    </source>
</evidence>
<feature type="domain" description="Nucleoporin Nup133/Nup155-like N-terminal" evidence="18">
    <location>
        <begin position="69"/>
        <end position="473"/>
    </location>
</feature>
<dbReference type="SUPFAM" id="SSF117289">
    <property type="entry name" value="Nucleoporin domain"/>
    <property type="match status" value="1"/>
</dbReference>
<dbReference type="GO" id="GO:0006606">
    <property type="term" value="P:protein import into nucleus"/>
    <property type="evidence" value="ECO:0007669"/>
    <property type="project" value="TreeGrafter"/>
</dbReference>
<dbReference type="GO" id="GO:0022412">
    <property type="term" value="P:cellular process involved in reproduction in multicellular organism"/>
    <property type="evidence" value="ECO:0007669"/>
    <property type="project" value="UniProtKB-ARBA"/>
</dbReference>
<dbReference type="GO" id="GO:0006979">
    <property type="term" value="P:response to oxidative stress"/>
    <property type="evidence" value="ECO:0007669"/>
    <property type="project" value="InterPro"/>
</dbReference>
<dbReference type="InterPro" id="IPR010255">
    <property type="entry name" value="Haem_peroxidase_sf"/>
</dbReference>
<dbReference type="GO" id="GO:0031080">
    <property type="term" value="C:nuclear pore outer ring"/>
    <property type="evidence" value="ECO:0007669"/>
    <property type="project" value="TreeGrafter"/>
</dbReference>
<accession>A0A7R8UPU0</accession>
<dbReference type="PROSITE" id="PS50292">
    <property type="entry name" value="PEROXIDASE_3"/>
    <property type="match status" value="1"/>
</dbReference>
<name>A0A7R8UPU0_HERIL</name>
<dbReference type="InterPro" id="IPR015943">
    <property type="entry name" value="WD40/YVTN_repeat-like_dom_sf"/>
</dbReference>
<evidence type="ECO:0000256" key="13">
    <source>
        <dbReference type="ARBA" id="ARBA00023010"/>
    </source>
</evidence>
<evidence type="ECO:0000256" key="5">
    <source>
        <dbReference type="ARBA" id="ARBA00022525"/>
    </source>
</evidence>
<dbReference type="GO" id="GO:0020037">
    <property type="term" value="F:heme binding"/>
    <property type="evidence" value="ECO:0007669"/>
    <property type="project" value="InterPro"/>
</dbReference>
<evidence type="ECO:0000256" key="6">
    <source>
        <dbReference type="ARBA" id="ARBA00022559"/>
    </source>
</evidence>
<reference evidence="19 20" key="1">
    <citation type="submission" date="2020-11" db="EMBL/GenBank/DDBJ databases">
        <authorList>
            <person name="Wallbank WR R."/>
            <person name="Pardo Diaz C."/>
            <person name="Kozak K."/>
            <person name="Martin S."/>
            <person name="Jiggins C."/>
            <person name="Moest M."/>
            <person name="Warren A I."/>
            <person name="Generalovic N T."/>
            <person name="Byers J.R.P. K."/>
            <person name="Montejo-Kovacevich G."/>
            <person name="Yen C E."/>
        </authorList>
    </citation>
    <scope>NUCLEOTIDE SEQUENCE [LARGE SCALE GENOMIC DNA]</scope>
</reference>
<keyword evidence="12 15" id="KW-0408">Iron</keyword>
<evidence type="ECO:0000256" key="1">
    <source>
        <dbReference type="ARBA" id="ARBA00004259"/>
    </source>
</evidence>
<dbReference type="InParanoid" id="A0A7R8UPU0"/>
<dbReference type="Pfam" id="PF03177">
    <property type="entry name" value="Nucleoporin_C"/>
    <property type="match status" value="1"/>
</dbReference>
<protein>
    <submittedName>
        <fullName evidence="19">Uncharacterized protein</fullName>
    </submittedName>
</protein>
<dbReference type="InterPro" id="IPR007187">
    <property type="entry name" value="Nucleoporin_Nup133/Nup155_C"/>
</dbReference>
<evidence type="ECO:0000256" key="8">
    <source>
        <dbReference type="ARBA" id="ARBA00022729"/>
    </source>
</evidence>
<dbReference type="GO" id="GO:0016973">
    <property type="term" value="P:poly(A)+ mRNA export from nucleus"/>
    <property type="evidence" value="ECO:0007669"/>
    <property type="project" value="TreeGrafter"/>
</dbReference>
<evidence type="ECO:0000259" key="17">
    <source>
        <dbReference type="Pfam" id="PF03177"/>
    </source>
</evidence>
<keyword evidence="13" id="KW-0811">Translocation</keyword>
<keyword evidence="20" id="KW-1185">Reference proteome</keyword>
<dbReference type="InterPro" id="IPR037120">
    <property type="entry name" value="Haem_peroxidase_sf_animal"/>
</dbReference>
<keyword evidence="15" id="KW-0479">Metal-binding</keyword>
<keyword evidence="10" id="KW-0653">Protein transport</keyword>
<feature type="binding site" description="axial binding residue" evidence="15">
    <location>
        <position position="1666"/>
    </location>
    <ligand>
        <name>heme b</name>
        <dbReference type="ChEBI" id="CHEBI:60344"/>
    </ligand>
    <ligandPart>
        <name>Fe</name>
        <dbReference type="ChEBI" id="CHEBI:18248"/>
    </ligandPart>
</feature>
<dbReference type="InterPro" id="IPR014908">
    <property type="entry name" value="Nucleoporin_Nup133/Nup155_N"/>
</dbReference>
<dbReference type="Gene3D" id="1.25.40.700">
    <property type="match status" value="1"/>
</dbReference>
<keyword evidence="8" id="KW-0732">Signal</keyword>
<dbReference type="InterPro" id="IPR019791">
    <property type="entry name" value="Haem_peroxidase_animal"/>
</dbReference>
<keyword evidence="14" id="KW-0539">Nucleus</keyword>
<keyword evidence="6" id="KW-0575">Peroxidase</keyword>
<comment type="similarity">
    <text evidence="3">Belongs to the nucleoporin Nup133 family.</text>
</comment>
<dbReference type="FunFam" id="1.10.640.10:FF:000003">
    <property type="entry name" value="chorion peroxidase"/>
    <property type="match status" value="1"/>
</dbReference>
<evidence type="ECO:0000256" key="7">
    <source>
        <dbReference type="ARBA" id="ARBA00022617"/>
    </source>
</evidence>
<keyword evidence="9" id="KW-0509">mRNA transport</keyword>
<dbReference type="OrthoDB" id="823504at2759"/>
<keyword evidence="7 15" id="KW-0349">Heme</keyword>
<evidence type="ECO:0000259" key="18">
    <source>
        <dbReference type="Pfam" id="PF08801"/>
    </source>
</evidence>
<dbReference type="GO" id="GO:0005576">
    <property type="term" value="C:extracellular region"/>
    <property type="evidence" value="ECO:0007669"/>
    <property type="project" value="UniProtKB-SubCell"/>
</dbReference>
<feature type="region of interest" description="Disordered" evidence="16">
    <location>
        <begin position="1"/>
        <end position="54"/>
    </location>
</feature>
<dbReference type="Gene3D" id="2.130.10.10">
    <property type="entry name" value="YVTN repeat-like/Quinoprotein amine dehydrogenase"/>
    <property type="match status" value="1"/>
</dbReference>
<evidence type="ECO:0000313" key="20">
    <source>
        <dbReference type="Proteomes" id="UP000594454"/>
    </source>
</evidence>
<evidence type="ECO:0000256" key="15">
    <source>
        <dbReference type="PIRSR" id="PIRSR619791-2"/>
    </source>
</evidence>
<evidence type="ECO:0000256" key="10">
    <source>
        <dbReference type="ARBA" id="ARBA00022927"/>
    </source>
</evidence>
<dbReference type="Pfam" id="PF03098">
    <property type="entry name" value="An_peroxidase"/>
    <property type="match status" value="1"/>
</dbReference>
<feature type="compositionally biased region" description="Polar residues" evidence="16">
    <location>
        <begin position="1"/>
        <end position="10"/>
    </location>
</feature>
<dbReference type="SUPFAM" id="SSF48113">
    <property type="entry name" value="Heme-dependent peroxidases"/>
    <property type="match status" value="1"/>
</dbReference>
<sequence>MDRTLQSQVFGGSARSPYTPRTRQSSASSVVSGRRSLHSVGGLKKSSASGRFSLSGRSNQSVQIVARSEYNVVECYGQPLPVLVNEALTFSERNTSVSINCNENGWAWAVYGRRLLVWQYRDLKFDPAKSFEMMRTPQRRTTTAQCRELTLPHCDIGHKASLITVFMPDGQQMASCLAVSPTGDVRYWPSIAHDGSSIDSTGILEGQEFDYLLNIPPVGYVLVTTTCSLVLLQLQLQNGRHTIQHKTIKPPSGFFGGIGKKFASIIIGMNNSQDKENKFVKVAGIENDDDEWTVTVLADRWLQQWKFSDNGSEQFLFEDHEIIRRIREEFHKKFWSGRETTDIEILLLDIQAVETNIFVLAGALNNNHAPQIHYAIVSLNPENDSFKINTFNPLKLTLYYSPETENDCLKMRFITNRGIAYLYNERSIFPTNLSNCGSNEIEVEKIEFQSQGDRIMNAAVCSNLPLFFSRNHGLVCVSPSDFDPGDFLNNSSFSPDVFTPPLTENQTVFSPNVPTSSGNLIMYELDPDEIYNANKDVISQVKAAFIYNLKRNNETCNSILRELFPPDGTMDDVDSLLDKTIASIAQDLADDIPAADPRWEQDEMHFRHSLGSSSSLQIAQQLKEKNLAMNHFVEFLHSTGLWARLGAVTSGGIIKSTCHTLADINEKIIAAISLKGIQNNYSKLVDEAIQNVLILRNEQPTGSLVHQDVFYVRVTRIQEIFRALVDIADKCIESQYPTSQISSRICDVNSIILSMLIEILNFRDKKSELYALPEDKTDSFEYMPWTTTSGKNGLRDTLLHLIDITLKHGARITGEPELRQKLYVQMMDLIDFVLDGRRRYLDSIKGNAKYAVCKQQYESQRSDLIYPLVDDGQLELAAKLAEKYLDFNTLVLICDQTENQERLDSYIERYKEYDFASFAINWHMRHDHKGDLFERFKGSGVALSRFLGDHPSLAWIQHIFNGELDRAGYILFNLGQNEVELVARKKTILSLAKLAALAAESETSSLIAEINTELMLIDYQDQLPESVLTSFGYDTDNPKVLKAEEIINLFISEENETANEFDFRKALELIYYVDDPDDARHKIWCAAILRDSWTSYNMNSPLECMQNMLFFKLIDVCYLMDGDLEKFLPPMEEFLTTSELSELSGNKSFQYLLKLGYEHISESYRKKDILIVVLAIILAVIYTASEQEELPKVNDPGSQIAVKLPVVPLNDSQLTELLLSEDYPLEDEPITNWGLPNPLMTLLVESERYGRKMLGDRELMEENINSVPVNSPSYRHQRAIGTSAEARKFAKRGYVESQATHYLAKKLNYTKKNERSNVGEGPEIILLDTNPSVNCKKFTRYRAANGTCNNRKHAMTWGTAMQPFRRILQPDYADGVSAPRESHSNRSLPSARQVSLEVHRPSYSTDPNFTVMLAVWGQFLDHDITATALTQGADGAPIDCCVEKEHLHPECFPVPLGTGDPQYDNNNMTCMNFVRSAAAPTGKYGPRQQLNQVTSFIDGSVIYGSNEERQRALREMNGGLLRMFVTPDNRTLLPISTDPNDGCNEVEMNAQGKYCFEAGDARANENLHLTSMHLLLARHHNYLASNLNALNPHWTDEKLFQEARKILGAQMQHITYNEFLPIILGNEIAKARGLSPKSSKGGDLYQEHINPSIANGFAASAFRFAHTLLPGLMRASRNDTSEDYILLHKILFNPYSLWNDEGVDAALKSAADTPMAKSDQFFSSELTQKLFEGSVSLKPPKRCCEPGLDLVSLNIQRGRDHGLPAYHEWRKHCKLPDADTWDTMSNAFSDMSLQSMKNVYNDPKDVDFYCGALSEPPLEGAVVGPSLACIVSDQFWRIKYGDSHWYERTEGPQRFTEDQLKQIYKTTLARLMCTNSDHLEDVQVFVMRKSNTFSNPIVQCSELEEFDFSPWKSTKTIVKVSTAHLSSKIRIIHKNITLQENTTMKTLI</sequence>
<evidence type="ECO:0000256" key="4">
    <source>
        <dbReference type="ARBA" id="ARBA00022448"/>
    </source>
</evidence>
<evidence type="ECO:0000313" key="19">
    <source>
        <dbReference type="EMBL" id="CAD7084783.1"/>
    </source>
</evidence>
<gene>
    <name evidence="19" type="ORF">HERILL_LOCUS7660</name>
</gene>
<dbReference type="FunCoup" id="A0A7R8UPU0">
    <property type="interactions" value="2290"/>
</dbReference>
<keyword evidence="5" id="KW-0964">Secreted</keyword>
<keyword evidence="11" id="KW-0560">Oxidoreductase</keyword>
<organism evidence="19 20">
    <name type="scientific">Hermetia illucens</name>
    <name type="common">Black soldier fly</name>
    <dbReference type="NCBI Taxonomy" id="343691"/>
    <lineage>
        <taxon>Eukaryota</taxon>
        <taxon>Metazoa</taxon>
        <taxon>Ecdysozoa</taxon>
        <taxon>Arthropoda</taxon>
        <taxon>Hexapoda</taxon>
        <taxon>Insecta</taxon>
        <taxon>Pterygota</taxon>
        <taxon>Neoptera</taxon>
        <taxon>Endopterygota</taxon>
        <taxon>Diptera</taxon>
        <taxon>Brachycera</taxon>
        <taxon>Stratiomyomorpha</taxon>
        <taxon>Stratiomyidae</taxon>
        <taxon>Hermetiinae</taxon>
        <taxon>Hermetia</taxon>
    </lineage>
</organism>
<feature type="domain" description="Nucleoporin Nup133/Nup155-like C-terminal" evidence="17">
    <location>
        <begin position="859"/>
        <end position="1041"/>
    </location>
</feature>
<evidence type="ECO:0000256" key="9">
    <source>
        <dbReference type="ARBA" id="ARBA00022816"/>
    </source>
</evidence>
<dbReference type="EMBL" id="LR899011">
    <property type="protein sequence ID" value="CAD7084783.1"/>
    <property type="molecule type" value="Genomic_DNA"/>
</dbReference>
<evidence type="ECO:0000256" key="3">
    <source>
        <dbReference type="ARBA" id="ARBA00005569"/>
    </source>
</evidence>
<dbReference type="GO" id="GO:0004601">
    <property type="term" value="F:peroxidase activity"/>
    <property type="evidence" value="ECO:0007669"/>
    <property type="project" value="UniProtKB-KW"/>
</dbReference>
<evidence type="ECO:0000256" key="11">
    <source>
        <dbReference type="ARBA" id="ARBA00023002"/>
    </source>
</evidence>
<comment type="subcellular location">
    <subcellularLocation>
        <location evidence="1">Nucleus envelope</location>
    </subcellularLocation>
    <subcellularLocation>
        <location evidence="2">Secreted</location>
    </subcellularLocation>
</comment>
<proteinExistence type="inferred from homology"/>
<dbReference type="Proteomes" id="UP000594454">
    <property type="component" value="Chromosome 3"/>
</dbReference>
<dbReference type="Gene3D" id="1.20.58.1380">
    <property type="match status" value="1"/>
</dbReference>
<dbReference type="GO" id="GO:0000972">
    <property type="term" value="P:transcription-dependent tethering of RNA polymerase II gene DNA at nuclear periphery"/>
    <property type="evidence" value="ECO:0007669"/>
    <property type="project" value="TreeGrafter"/>
</dbReference>
<dbReference type="Gene3D" id="1.10.640.10">
    <property type="entry name" value="Haem peroxidase domain superfamily, animal type"/>
    <property type="match status" value="1"/>
</dbReference>
<dbReference type="GO" id="GO:0046872">
    <property type="term" value="F:metal ion binding"/>
    <property type="evidence" value="ECO:0007669"/>
    <property type="project" value="UniProtKB-KW"/>
</dbReference>
<dbReference type="PANTHER" id="PTHR13405:SF11">
    <property type="entry name" value="NUCLEAR PORE COMPLEX PROTEIN NUP133"/>
    <property type="match status" value="1"/>
</dbReference>
<dbReference type="InterPro" id="IPR037624">
    <property type="entry name" value="Nup133-like"/>
</dbReference>
<keyword evidence="4" id="KW-0813">Transport</keyword>
<evidence type="ECO:0000256" key="12">
    <source>
        <dbReference type="ARBA" id="ARBA00023004"/>
    </source>
</evidence>
<evidence type="ECO:0000256" key="2">
    <source>
        <dbReference type="ARBA" id="ARBA00004613"/>
    </source>
</evidence>